<dbReference type="PANTHER" id="PTHR48086:SF10">
    <property type="entry name" value="AGR155CP"/>
    <property type="match status" value="1"/>
</dbReference>
<dbReference type="PROSITE" id="PS00456">
    <property type="entry name" value="NA_SOLUT_SYMP_1"/>
    <property type="match status" value="1"/>
</dbReference>
<feature type="transmembrane region" description="Helical" evidence="9">
    <location>
        <begin position="412"/>
        <end position="430"/>
    </location>
</feature>
<dbReference type="GO" id="GO:0005886">
    <property type="term" value="C:plasma membrane"/>
    <property type="evidence" value="ECO:0007669"/>
    <property type="project" value="TreeGrafter"/>
</dbReference>
<keyword evidence="6 9" id="KW-1133">Transmembrane helix</keyword>
<feature type="transmembrane region" description="Helical" evidence="9">
    <location>
        <begin position="228"/>
        <end position="247"/>
    </location>
</feature>
<evidence type="ECO:0000256" key="8">
    <source>
        <dbReference type="RuleBase" id="RU362091"/>
    </source>
</evidence>
<keyword evidence="11" id="KW-1185">Reference proteome</keyword>
<dbReference type="AlphaFoldDB" id="A0AA45WY30"/>
<evidence type="ECO:0000256" key="3">
    <source>
        <dbReference type="ARBA" id="ARBA00022448"/>
    </source>
</evidence>
<dbReference type="GO" id="GO:0015606">
    <property type="term" value="F:spermidine transmembrane transporter activity"/>
    <property type="evidence" value="ECO:0007669"/>
    <property type="project" value="TreeGrafter"/>
</dbReference>
<dbReference type="InterPro" id="IPR050277">
    <property type="entry name" value="Sodium:Solute_Symporter"/>
</dbReference>
<dbReference type="Pfam" id="PF00474">
    <property type="entry name" value="SSF"/>
    <property type="match status" value="1"/>
</dbReference>
<evidence type="ECO:0000313" key="11">
    <source>
        <dbReference type="Proteomes" id="UP001158066"/>
    </source>
</evidence>
<feature type="transmembrane region" description="Helical" evidence="9">
    <location>
        <begin position="6"/>
        <end position="25"/>
    </location>
</feature>
<feature type="transmembrane region" description="Helical" evidence="9">
    <location>
        <begin position="314"/>
        <end position="339"/>
    </location>
</feature>
<proteinExistence type="inferred from homology"/>
<comment type="similarity">
    <text evidence="2 8">Belongs to the sodium:solute symporter (SSF) (TC 2.A.21) family.</text>
</comment>
<dbReference type="EMBL" id="FXUF01000009">
    <property type="protein sequence ID" value="SMP61783.1"/>
    <property type="molecule type" value="Genomic_DNA"/>
</dbReference>
<feature type="transmembrane region" description="Helical" evidence="9">
    <location>
        <begin position="383"/>
        <end position="405"/>
    </location>
</feature>
<accession>A0AA45WY30</accession>
<protein>
    <submittedName>
        <fullName evidence="10">Na+/proline symporter</fullName>
    </submittedName>
</protein>
<feature type="transmembrane region" description="Helical" evidence="9">
    <location>
        <begin position="154"/>
        <end position="176"/>
    </location>
</feature>
<keyword evidence="3" id="KW-0813">Transport</keyword>
<keyword evidence="5 9" id="KW-0812">Transmembrane</keyword>
<evidence type="ECO:0000256" key="5">
    <source>
        <dbReference type="ARBA" id="ARBA00022692"/>
    </source>
</evidence>
<dbReference type="InterPro" id="IPR001734">
    <property type="entry name" value="Na/solute_symporter"/>
</dbReference>
<feature type="transmembrane region" description="Helical" evidence="9">
    <location>
        <begin position="188"/>
        <end position="208"/>
    </location>
</feature>
<evidence type="ECO:0000256" key="6">
    <source>
        <dbReference type="ARBA" id="ARBA00022989"/>
    </source>
</evidence>
<keyword evidence="7 9" id="KW-0472">Membrane</keyword>
<gene>
    <name evidence="10" type="ORF">SAMN06296020_10993</name>
</gene>
<evidence type="ECO:0000256" key="9">
    <source>
        <dbReference type="SAM" id="Phobius"/>
    </source>
</evidence>
<name>A0AA45WY30_9CLOT</name>
<feature type="transmembrane region" description="Helical" evidence="9">
    <location>
        <begin position="360"/>
        <end position="377"/>
    </location>
</feature>
<feature type="transmembrane region" description="Helical" evidence="9">
    <location>
        <begin position="436"/>
        <end position="455"/>
    </location>
</feature>
<evidence type="ECO:0000256" key="2">
    <source>
        <dbReference type="ARBA" id="ARBA00006434"/>
    </source>
</evidence>
<reference evidence="10" key="1">
    <citation type="submission" date="2017-05" db="EMBL/GenBank/DDBJ databases">
        <authorList>
            <person name="Varghese N."/>
            <person name="Submissions S."/>
        </authorList>
    </citation>
    <scope>NUCLEOTIDE SEQUENCE</scope>
    <source>
        <strain evidence="10">Su22</strain>
    </source>
</reference>
<feature type="transmembrane region" description="Helical" evidence="9">
    <location>
        <begin position="71"/>
        <end position="95"/>
    </location>
</feature>
<dbReference type="InterPro" id="IPR018212">
    <property type="entry name" value="Na/solute_symporter_CS"/>
</dbReference>
<keyword evidence="4" id="KW-1003">Cell membrane</keyword>
<comment type="caution">
    <text evidence="10">The sequence shown here is derived from an EMBL/GenBank/DDBJ whole genome shotgun (WGS) entry which is preliminary data.</text>
</comment>
<dbReference type="InterPro" id="IPR038377">
    <property type="entry name" value="Na/Glc_symporter_sf"/>
</dbReference>
<dbReference type="RefSeq" id="WP_283409747.1">
    <property type="nucleotide sequence ID" value="NZ_FXUF01000009.1"/>
</dbReference>
<dbReference type="PANTHER" id="PTHR48086">
    <property type="entry name" value="SODIUM/PROLINE SYMPORTER-RELATED"/>
    <property type="match status" value="1"/>
</dbReference>
<evidence type="ECO:0000256" key="7">
    <source>
        <dbReference type="ARBA" id="ARBA00023136"/>
    </source>
</evidence>
<sequence>MIFSEWLIVSLLVLVVLVFTMVGVVHSRGQKPSPDDFLTARGTADTGMLLSTFLASFLGVFILFTPPEAGAIGGFSSIIGYSLGLAGLYLILMWLGPRIRAYLPEGSTLSDFAQQRYGPWMQGLTTGLSVFYMLVHLVAELTAIALVIQEAAGIPLMTTALVVGAGTMIYTAYGGLRASMFTDMIQMGLMGLLLIIVGTGVVNSLGGIGAMAQASALGAPQLFRLNNAGGIEFGLTLCIAVMVANLFHQGYWQRMYAARNTRAIRRSLIICIGIAVPVMLMTGYLGMVAVGMGFADNPSAAMFSLVYALFPPGLMLVVLMLAVVLVMSTVDTLLNALAATLALSSQHVSKTWETASLIKMARWAAFFIILPVAVIASRGYSVLFLFLLADMLCAGVAFPLFYGLYNEKMTDMTALVASVAGIATGIPFFMANQLLLSFIMPMVTSVIVVFLGLSLGRRKGEGSYHEGGDIQ</sequence>
<organism evidence="10 11">
    <name type="scientific">Anoxynatronum buryatiense</name>
    <dbReference type="NCBI Taxonomy" id="489973"/>
    <lineage>
        <taxon>Bacteria</taxon>
        <taxon>Bacillati</taxon>
        <taxon>Bacillota</taxon>
        <taxon>Clostridia</taxon>
        <taxon>Eubacteriales</taxon>
        <taxon>Clostridiaceae</taxon>
        <taxon>Anoxynatronum</taxon>
    </lineage>
</organism>
<feature type="transmembrane region" description="Helical" evidence="9">
    <location>
        <begin position="268"/>
        <end position="294"/>
    </location>
</feature>
<dbReference type="GO" id="GO:0046942">
    <property type="term" value="P:carboxylic acid transport"/>
    <property type="evidence" value="ECO:0007669"/>
    <property type="project" value="UniProtKB-ARBA"/>
</dbReference>
<evidence type="ECO:0000256" key="4">
    <source>
        <dbReference type="ARBA" id="ARBA00022475"/>
    </source>
</evidence>
<dbReference type="PROSITE" id="PS50283">
    <property type="entry name" value="NA_SOLUT_SYMP_3"/>
    <property type="match status" value="1"/>
</dbReference>
<dbReference type="Proteomes" id="UP001158066">
    <property type="component" value="Unassembled WGS sequence"/>
</dbReference>
<feature type="transmembrane region" description="Helical" evidence="9">
    <location>
        <begin position="46"/>
        <end position="65"/>
    </location>
</feature>
<comment type="subcellular location">
    <subcellularLocation>
        <location evidence="1">Membrane</location>
        <topology evidence="1">Multi-pass membrane protein</topology>
    </subcellularLocation>
</comment>
<evidence type="ECO:0000313" key="10">
    <source>
        <dbReference type="EMBL" id="SMP61783.1"/>
    </source>
</evidence>
<evidence type="ECO:0000256" key="1">
    <source>
        <dbReference type="ARBA" id="ARBA00004141"/>
    </source>
</evidence>
<dbReference type="Gene3D" id="1.20.1730.10">
    <property type="entry name" value="Sodium/glucose cotransporter"/>
    <property type="match status" value="1"/>
</dbReference>